<gene>
    <name evidence="1" type="ORF">EKH83_17065</name>
</gene>
<accession>A0A4Q0M5B4</accession>
<comment type="caution">
    <text evidence="1">The sequence shown here is derived from an EMBL/GenBank/DDBJ whole genome shotgun (WGS) entry which is preliminary data.</text>
</comment>
<evidence type="ECO:0000313" key="2">
    <source>
        <dbReference type="Proteomes" id="UP000290848"/>
    </source>
</evidence>
<evidence type="ECO:0000313" key="1">
    <source>
        <dbReference type="EMBL" id="RXF67983.1"/>
    </source>
</evidence>
<dbReference type="EMBL" id="RXOC01000013">
    <property type="protein sequence ID" value="RXF67983.1"/>
    <property type="molecule type" value="Genomic_DNA"/>
</dbReference>
<sequence>MKGILSTVNKLLLFLFLLVQADLLKAQSQKPNIVLIFIDDMGWKDAGLPAAIFIKLPTSINWRNKGWFLPMPTPLRVIAPRAGLA</sequence>
<organism evidence="1 2">
    <name type="scientific">Arcticibacter tournemirensis</name>
    <dbReference type="NCBI Taxonomy" id="699437"/>
    <lineage>
        <taxon>Bacteria</taxon>
        <taxon>Pseudomonadati</taxon>
        <taxon>Bacteroidota</taxon>
        <taxon>Sphingobacteriia</taxon>
        <taxon>Sphingobacteriales</taxon>
        <taxon>Sphingobacteriaceae</taxon>
        <taxon>Arcticibacter</taxon>
    </lineage>
</organism>
<reference evidence="1 2" key="1">
    <citation type="submission" date="2018-12" db="EMBL/GenBank/DDBJ databases">
        <title>The Draft Genome Sequence of the Soil Bacterium Pedobacter tournemirensis R1.</title>
        <authorList>
            <person name="He J."/>
        </authorList>
    </citation>
    <scope>NUCLEOTIDE SEQUENCE [LARGE SCALE GENOMIC DNA]</scope>
    <source>
        <strain evidence="1 2">R1</strain>
    </source>
</reference>
<protein>
    <recommendedName>
        <fullName evidence="3">Sulfatase N-terminal domain-containing protein</fullName>
    </recommendedName>
</protein>
<proteinExistence type="predicted"/>
<dbReference type="Proteomes" id="UP000290848">
    <property type="component" value="Unassembled WGS sequence"/>
</dbReference>
<name>A0A4Q0M5B4_9SPHI</name>
<evidence type="ECO:0008006" key="3">
    <source>
        <dbReference type="Google" id="ProtNLM"/>
    </source>
</evidence>
<dbReference type="RefSeq" id="WP_128770671.1">
    <property type="nucleotide sequence ID" value="NZ_RXOC01000013.1"/>
</dbReference>
<dbReference type="AlphaFoldDB" id="A0A4Q0M5B4"/>